<evidence type="ECO:0000313" key="1">
    <source>
        <dbReference type="EMBL" id="PQO26816.1"/>
    </source>
</evidence>
<dbReference type="OrthoDB" id="288510at2"/>
<sequence>MRNDIINIRENIVVAAVARVAVVAVDVARDGFSTCMRLYGHAMTHLTPPTKQGGGLKPSWLGGESWLTGSLQPSQLQPAFCRGFVRSEESPAWIGRS</sequence>
<evidence type="ECO:0000313" key="4">
    <source>
        <dbReference type="Proteomes" id="UP000239388"/>
    </source>
</evidence>
<organism evidence="1 4">
    <name type="scientific">Blastopirellula marina</name>
    <dbReference type="NCBI Taxonomy" id="124"/>
    <lineage>
        <taxon>Bacteria</taxon>
        <taxon>Pseudomonadati</taxon>
        <taxon>Planctomycetota</taxon>
        <taxon>Planctomycetia</taxon>
        <taxon>Pirellulales</taxon>
        <taxon>Pirellulaceae</taxon>
        <taxon>Blastopirellula</taxon>
    </lineage>
</organism>
<dbReference type="EMBL" id="PUIB01000029">
    <property type="protein sequence ID" value="PQO26816.1"/>
    <property type="molecule type" value="Genomic_DNA"/>
</dbReference>
<dbReference type="AlphaFoldDB" id="A0A2S8F3R5"/>
<dbReference type="RefSeq" id="WP_105339327.1">
    <property type="nucleotide sequence ID" value="NZ_PUHZ01000026.1"/>
</dbReference>
<dbReference type="Proteomes" id="UP000237819">
    <property type="component" value="Unassembled WGS sequence"/>
</dbReference>
<proteinExistence type="predicted"/>
<dbReference type="EMBL" id="PUHZ01000026">
    <property type="protein sequence ID" value="PQO41503.1"/>
    <property type="molecule type" value="Genomic_DNA"/>
</dbReference>
<evidence type="ECO:0000313" key="3">
    <source>
        <dbReference type="Proteomes" id="UP000237819"/>
    </source>
</evidence>
<dbReference type="Proteomes" id="UP000239388">
    <property type="component" value="Unassembled WGS sequence"/>
</dbReference>
<name>A0A2S8F3R5_9BACT</name>
<evidence type="ECO:0000313" key="2">
    <source>
        <dbReference type="EMBL" id="PQO41503.1"/>
    </source>
</evidence>
<protein>
    <submittedName>
        <fullName evidence="1">Uncharacterized protein</fullName>
    </submittedName>
</protein>
<reference evidence="3 4" key="1">
    <citation type="submission" date="2018-02" db="EMBL/GenBank/DDBJ databases">
        <title>Comparative genomes isolates from brazilian mangrove.</title>
        <authorList>
            <person name="Araujo J.E."/>
            <person name="Taketani R.G."/>
            <person name="Silva M.C.P."/>
            <person name="Loureco M.V."/>
            <person name="Andreote F.D."/>
        </authorList>
    </citation>
    <scope>NUCLEOTIDE SEQUENCE [LARGE SCALE GENOMIC DNA]</scope>
    <source>
        <strain evidence="1 4">NAP PRIS-MGV</strain>
        <strain evidence="2 3">Nap-Phe MGV</strain>
    </source>
</reference>
<comment type="caution">
    <text evidence="1">The sequence shown here is derived from an EMBL/GenBank/DDBJ whole genome shotgun (WGS) entry which is preliminary data.</text>
</comment>
<gene>
    <name evidence="2" type="ORF">C5Y93_30815</name>
    <name evidence="1" type="ORF">C5Y98_29015</name>
</gene>
<accession>A0A2S8F3R5</accession>